<evidence type="ECO:0000256" key="1">
    <source>
        <dbReference type="SAM" id="MobiDB-lite"/>
    </source>
</evidence>
<evidence type="ECO:0000313" key="4">
    <source>
        <dbReference type="Proteomes" id="UP001501556"/>
    </source>
</evidence>
<feature type="chain" id="PRO_5045865644" evidence="2">
    <location>
        <begin position="23"/>
        <end position="235"/>
    </location>
</feature>
<feature type="region of interest" description="Disordered" evidence="1">
    <location>
        <begin position="25"/>
        <end position="53"/>
    </location>
</feature>
<keyword evidence="2" id="KW-0732">Signal</keyword>
<evidence type="ECO:0000313" key="3">
    <source>
        <dbReference type="EMBL" id="GAA3975838.1"/>
    </source>
</evidence>
<dbReference type="EMBL" id="BAABDI010000013">
    <property type="protein sequence ID" value="GAA3975838.1"/>
    <property type="molecule type" value="Genomic_DNA"/>
</dbReference>
<dbReference type="Proteomes" id="UP001501556">
    <property type="component" value="Unassembled WGS sequence"/>
</dbReference>
<name>A0ABP7Q3S7_9BACT</name>
<dbReference type="PROSITE" id="PS51257">
    <property type="entry name" value="PROKAR_LIPOPROTEIN"/>
    <property type="match status" value="1"/>
</dbReference>
<feature type="signal peptide" evidence="2">
    <location>
        <begin position="1"/>
        <end position="22"/>
    </location>
</feature>
<accession>A0ABP7Q3S7</accession>
<organism evidence="3 4">
    <name type="scientific">Hymenobacter antarcticus</name>
    <dbReference type="NCBI Taxonomy" id="486270"/>
    <lineage>
        <taxon>Bacteria</taxon>
        <taxon>Pseudomonadati</taxon>
        <taxon>Bacteroidota</taxon>
        <taxon>Cytophagia</taxon>
        <taxon>Cytophagales</taxon>
        <taxon>Hymenobacteraceae</taxon>
        <taxon>Hymenobacter</taxon>
    </lineage>
</organism>
<proteinExistence type="predicted"/>
<evidence type="ECO:0000256" key="2">
    <source>
        <dbReference type="SAM" id="SignalP"/>
    </source>
</evidence>
<keyword evidence="4" id="KW-1185">Reference proteome</keyword>
<gene>
    <name evidence="3" type="ORF">GCM10022407_21710</name>
</gene>
<protein>
    <submittedName>
        <fullName evidence="3">Uncharacterized protein</fullName>
    </submittedName>
</protein>
<sequence length="235" mass="24941">MRISPILSAAALALLLAACDTKNPNGMPDQSPAQSSVQALPATAPKPDSAAARTANPVMPADTSVAGAWLLLEGALRGHDTEVLNQLIDPEFGLWILEQPGALPLVTRVAEVDAFRRTNQNLPLFSLDKQLMTGPQLQVLEQLPQADCDLQTKQNAGFAQSGCFAGPATAFRSLDLWPSATVKGGTAAQGKAAQGRTVRTVLQTRTGFRFHFAKSAGAGGRWRLIFIDLREPCTA</sequence>
<reference evidence="4" key="1">
    <citation type="journal article" date="2019" name="Int. J. Syst. Evol. Microbiol.">
        <title>The Global Catalogue of Microorganisms (GCM) 10K type strain sequencing project: providing services to taxonomists for standard genome sequencing and annotation.</title>
        <authorList>
            <consortium name="The Broad Institute Genomics Platform"/>
            <consortium name="The Broad Institute Genome Sequencing Center for Infectious Disease"/>
            <person name="Wu L."/>
            <person name="Ma J."/>
        </authorList>
    </citation>
    <scope>NUCLEOTIDE SEQUENCE [LARGE SCALE GENOMIC DNA]</scope>
    <source>
        <strain evidence="4">JCM 17217</strain>
    </source>
</reference>
<dbReference type="RefSeq" id="WP_345124097.1">
    <property type="nucleotide sequence ID" value="NZ_BAABDI010000013.1"/>
</dbReference>
<comment type="caution">
    <text evidence="3">The sequence shown here is derived from an EMBL/GenBank/DDBJ whole genome shotgun (WGS) entry which is preliminary data.</text>
</comment>